<dbReference type="EMBL" id="VDMQ01000003">
    <property type="protein sequence ID" value="TNM55868.1"/>
    <property type="molecule type" value="Genomic_DNA"/>
</dbReference>
<evidence type="ECO:0000256" key="2">
    <source>
        <dbReference type="ARBA" id="ARBA00022679"/>
    </source>
</evidence>
<dbReference type="RefSeq" id="WP_139468007.1">
    <property type="nucleotide sequence ID" value="NZ_VDMQ01000003.1"/>
</dbReference>
<evidence type="ECO:0000256" key="1">
    <source>
        <dbReference type="ARBA" id="ARBA00022676"/>
    </source>
</evidence>
<comment type="caution">
    <text evidence="5">The sequence shown here is derived from an EMBL/GenBank/DDBJ whole genome shotgun (WGS) entry which is preliminary data.</text>
</comment>
<evidence type="ECO:0000313" key="6">
    <source>
        <dbReference type="Proteomes" id="UP000314223"/>
    </source>
</evidence>
<dbReference type="SUPFAM" id="SSF53756">
    <property type="entry name" value="UDP-Glycosyltransferase/glycogen phosphorylase"/>
    <property type="match status" value="1"/>
</dbReference>
<dbReference type="Gene3D" id="3.40.50.2000">
    <property type="entry name" value="Glycogen Phosphorylase B"/>
    <property type="match status" value="2"/>
</dbReference>
<dbReference type="PANTHER" id="PTHR12526">
    <property type="entry name" value="GLYCOSYLTRANSFERASE"/>
    <property type="match status" value="1"/>
</dbReference>
<dbReference type="InterPro" id="IPR028098">
    <property type="entry name" value="Glyco_trans_4-like_N"/>
</dbReference>
<name>A0A5C4X2T1_9MICO</name>
<sequence length="444" mass="46886">MRIAYVLLDPGIGVFGTKGASVHVQEVVRTFRALGHEVSVFCTRTDDDVPADLADLDVTRLELPRGLDRSQREIALLRLSDMLADLVTETVAASGQGFDLVYERYSLFSTAGARISQRLDVPLIMEVNAPLLEEQRTHRDLVHAEHAARATAASFAGAERIVCVSELVADWVRTDYPGLDDVSVVPNGVNTERIIPRSGHDSLGGDGIKAPSGRAIREDRLGGGPPSTYGPVRIGFVGTLKPWHGTDRLIAACAGLVGDFRVDIVGHGPESEALEHQVRMLGLGGRVRFHGALAPEAVPEALREFDIAVAPYPAGENYFSPLKVYEYLAAGLPVVASSVGAIPGVLAGTGAAILTDPADSADLTRALQRLIDDAELRATMGARARTEALTSHSWKRRCQQILAPVTGTAGDTAAGETVAGETGAGPIDEGTSGSGRRPASAVIS</sequence>
<gene>
    <name evidence="5" type="ORF">FHQ09_06405</name>
</gene>
<feature type="domain" description="Glycosyltransferase subfamily 4-like N-terminal" evidence="4">
    <location>
        <begin position="19"/>
        <end position="193"/>
    </location>
</feature>
<evidence type="ECO:0000259" key="4">
    <source>
        <dbReference type="Pfam" id="PF13439"/>
    </source>
</evidence>
<feature type="region of interest" description="Disordered" evidence="3">
    <location>
        <begin position="407"/>
        <end position="444"/>
    </location>
</feature>
<dbReference type="GO" id="GO:0016757">
    <property type="term" value="F:glycosyltransferase activity"/>
    <property type="evidence" value="ECO:0007669"/>
    <property type="project" value="UniProtKB-KW"/>
</dbReference>
<dbReference type="Pfam" id="PF13692">
    <property type="entry name" value="Glyco_trans_1_4"/>
    <property type="match status" value="1"/>
</dbReference>
<protein>
    <submittedName>
        <fullName evidence="5">Glycosyltransferase family 4 protein</fullName>
    </submittedName>
</protein>
<feature type="compositionally biased region" description="Low complexity" evidence="3">
    <location>
        <begin position="407"/>
        <end position="426"/>
    </location>
</feature>
<keyword evidence="1" id="KW-0328">Glycosyltransferase</keyword>
<keyword evidence="2 5" id="KW-0808">Transferase</keyword>
<dbReference type="Pfam" id="PF13439">
    <property type="entry name" value="Glyco_transf_4"/>
    <property type="match status" value="1"/>
</dbReference>
<dbReference type="AlphaFoldDB" id="A0A5C4X2T1"/>
<dbReference type="CDD" id="cd03801">
    <property type="entry name" value="GT4_PimA-like"/>
    <property type="match status" value="1"/>
</dbReference>
<dbReference type="Proteomes" id="UP000314223">
    <property type="component" value="Unassembled WGS sequence"/>
</dbReference>
<accession>A0A5C4X2T1</accession>
<reference evidence="5 6" key="1">
    <citation type="submission" date="2019-06" db="EMBL/GenBank/DDBJ databases">
        <authorList>
            <person name="Mardanova A.M."/>
            <person name="Pudova D.S."/>
            <person name="Shagimardanova E.I."/>
            <person name="Gogoleva N.E."/>
            <person name="Lutfullin M.T."/>
            <person name="Hadieva G.F."/>
            <person name="Sharipova M.R."/>
        </authorList>
    </citation>
    <scope>NUCLEOTIDE SEQUENCE [LARGE SCALE GENOMIC DNA]</scope>
    <source>
        <strain evidence="5 6">MG-1</strain>
    </source>
</reference>
<evidence type="ECO:0000256" key="3">
    <source>
        <dbReference type="SAM" id="MobiDB-lite"/>
    </source>
</evidence>
<dbReference type="PANTHER" id="PTHR12526:SF510">
    <property type="entry name" value="D-INOSITOL 3-PHOSPHATE GLYCOSYLTRANSFERASE"/>
    <property type="match status" value="1"/>
</dbReference>
<evidence type="ECO:0000313" key="5">
    <source>
        <dbReference type="EMBL" id="TNM55868.1"/>
    </source>
</evidence>
<organism evidence="5 6">
    <name type="scientific">Brevibacterium sediminis</name>
    <dbReference type="NCBI Taxonomy" id="1857024"/>
    <lineage>
        <taxon>Bacteria</taxon>
        <taxon>Bacillati</taxon>
        <taxon>Actinomycetota</taxon>
        <taxon>Actinomycetes</taxon>
        <taxon>Micrococcales</taxon>
        <taxon>Brevibacteriaceae</taxon>
        <taxon>Brevibacterium</taxon>
    </lineage>
</organism>
<proteinExistence type="predicted"/>